<dbReference type="VEuPathDB" id="FungiDB:PV09_08795"/>
<dbReference type="PANTHER" id="PTHR18763:SF0">
    <property type="entry name" value="WD REPEAT-CONTAINING PROTEIN 18"/>
    <property type="match status" value="1"/>
</dbReference>
<dbReference type="FunFam" id="2.130.10.10:FF:000929">
    <property type="entry name" value="Ribosomal assembly complex component Ipi3"/>
    <property type="match status" value="1"/>
</dbReference>
<evidence type="ECO:0000313" key="7">
    <source>
        <dbReference type="EMBL" id="KIV99489.1"/>
    </source>
</evidence>
<evidence type="ECO:0000256" key="6">
    <source>
        <dbReference type="RuleBase" id="RU369067"/>
    </source>
</evidence>
<keyword evidence="4" id="KW-0677">Repeat</keyword>
<evidence type="ECO:0000256" key="5">
    <source>
        <dbReference type="PROSITE-ProRule" id="PRU00221"/>
    </source>
</evidence>
<dbReference type="InterPro" id="IPR045227">
    <property type="entry name" value="WDR18/Ipi3/RID3"/>
</dbReference>
<dbReference type="Gene3D" id="2.130.10.10">
    <property type="entry name" value="YVTN repeat-like/Quinoprotein amine dehydrogenase"/>
    <property type="match status" value="2"/>
</dbReference>
<dbReference type="InterPro" id="IPR001680">
    <property type="entry name" value="WD40_rpt"/>
</dbReference>
<dbReference type="PANTHER" id="PTHR18763">
    <property type="entry name" value="WD-REPEAT PROTEIN 18"/>
    <property type="match status" value="1"/>
</dbReference>
<dbReference type="GO" id="GO:0006364">
    <property type="term" value="P:rRNA processing"/>
    <property type="evidence" value="ECO:0007669"/>
    <property type="project" value="UniProtKB-UniRule"/>
</dbReference>
<dbReference type="GO" id="GO:0005656">
    <property type="term" value="C:nuclear pre-replicative complex"/>
    <property type="evidence" value="ECO:0007669"/>
    <property type="project" value="TreeGrafter"/>
</dbReference>
<dbReference type="FunCoup" id="A0A0D1ZZN8">
    <property type="interactions" value="420"/>
</dbReference>
<dbReference type="OrthoDB" id="756370at2759"/>
<keyword evidence="3 5" id="KW-0853">WD repeat</keyword>
<dbReference type="InterPro" id="IPR036322">
    <property type="entry name" value="WD40_repeat_dom_sf"/>
</dbReference>
<evidence type="ECO:0000256" key="1">
    <source>
        <dbReference type="ARBA" id="ARBA00002355"/>
    </source>
</evidence>
<dbReference type="GO" id="GO:0120330">
    <property type="term" value="C:rixosome complex"/>
    <property type="evidence" value="ECO:0007669"/>
    <property type="project" value="UniProtKB-UniRule"/>
</dbReference>
<comment type="subunit">
    <text evidence="6">Component of the RIX1 complex, composed of IPI1, RIX1/IPI2 and IPI3 in a 1:2:2 stoichiometry. The complex interacts (via RIX1) with MDN1 (via its hexameric AAA ATPase ring) and the pre-60S ribosome particles.</text>
</comment>
<dbReference type="HOGENOM" id="CLU_025946_1_0_1"/>
<dbReference type="Pfam" id="PF00400">
    <property type="entry name" value="WD40"/>
    <property type="match status" value="2"/>
</dbReference>
<name>A0A0D1ZZN8_9PEZI</name>
<dbReference type="RefSeq" id="XP_016209359.1">
    <property type="nucleotide sequence ID" value="XM_016362751.1"/>
</dbReference>
<dbReference type="SMART" id="SM00320">
    <property type="entry name" value="WD40"/>
    <property type="match status" value="5"/>
</dbReference>
<comment type="function">
    <text evidence="1 6">Component of the RIX1 complex required for processing of ITS2 sequences from 35S pre-rRNA.</text>
</comment>
<dbReference type="PROSITE" id="PS50082">
    <property type="entry name" value="WD_REPEATS_2"/>
    <property type="match status" value="2"/>
</dbReference>
<dbReference type="PROSITE" id="PS50294">
    <property type="entry name" value="WD_REPEATS_REGION"/>
    <property type="match status" value="1"/>
</dbReference>
<keyword evidence="6" id="KW-0698">rRNA processing</keyword>
<evidence type="ECO:0000256" key="4">
    <source>
        <dbReference type="ARBA" id="ARBA00022737"/>
    </source>
</evidence>
<keyword evidence="8" id="KW-1185">Reference proteome</keyword>
<proteinExistence type="inferred from homology"/>
<dbReference type="GeneID" id="27316768"/>
<reference evidence="7 8" key="1">
    <citation type="submission" date="2015-01" db="EMBL/GenBank/DDBJ databases">
        <title>The Genome Sequence of Ochroconis gallopava CBS43764.</title>
        <authorList>
            <consortium name="The Broad Institute Genomics Platform"/>
            <person name="Cuomo C."/>
            <person name="de Hoog S."/>
            <person name="Gorbushina A."/>
            <person name="Stielow B."/>
            <person name="Teixiera M."/>
            <person name="Abouelleil A."/>
            <person name="Chapman S.B."/>
            <person name="Priest M."/>
            <person name="Young S.K."/>
            <person name="Wortman J."/>
            <person name="Nusbaum C."/>
            <person name="Birren B."/>
        </authorList>
    </citation>
    <scope>NUCLEOTIDE SEQUENCE [LARGE SCALE GENOMIC DNA]</scope>
    <source>
        <strain evidence="7 8">CBS 43764</strain>
    </source>
</reference>
<dbReference type="GO" id="GO:0006261">
    <property type="term" value="P:DNA-templated DNA replication"/>
    <property type="evidence" value="ECO:0007669"/>
    <property type="project" value="TreeGrafter"/>
</dbReference>
<dbReference type="SUPFAM" id="SSF50978">
    <property type="entry name" value="WD40 repeat-like"/>
    <property type="match status" value="1"/>
</dbReference>
<comment type="subcellular location">
    <subcellularLocation>
        <location evidence="6">Nucleus</location>
    </subcellularLocation>
</comment>
<feature type="repeat" description="WD" evidence="5">
    <location>
        <begin position="159"/>
        <end position="193"/>
    </location>
</feature>
<dbReference type="InParanoid" id="A0A0D1ZZN8"/>
<dbReference type="STRING" id="253628.A0A0D1ZZN8"/>
<accession>A0A0D1ZZN8</accession>
<evidence type="ECO:0000256" key="3">
    <source>
        <dbReference type="ARBA" id="ARBA00022574"/>
    </source>
</evidence>
<feature type="repeat" description="WD" evidence="5">
    <location>
        <begin position="238"/>
        <end position="259"/>
    </location>
</feature>
<organism evidence="7 8">
    <name type="scientific">Verruconis gallopava</name>
    <dbReference type="NCBI Taxonomy" id="253628"/>
    <lineage>
        <taxon>Eukaryota</taxon>
        <taxon>Fungi</taxon>
        <taxon>Dikarya</taxon>
        <taxon>Ascomycota</taxon>
        <taxon>Pezizomycotina</taxon>
        <taxon>Dothideomycetes</taxon>
        <taxon>Pleosporomycetidae</taxon>
        <taxon>Venturiales</taxon>
        <taxon>Sympoventuriaceae</taxon>
        <taxon>Verruconis</taxon>
    </lineage>
</organism>
<dbReference type="InterPro" id="IPR015943">
    <property type="entry name" value="WD40/YVTN_repeat-like_dom_sf"/>
</dbReference>
<protein>
    <recommendedName>
        <fullName evidence="6">Pre-rRNA-processing protein IPI3</fullName>
    </recommendedName>
</protein>
<gene>
    <name evidence="7" type="ORF">PV09_08795</name>
</gene>
<evidence type="ECO:0000313" key="8">
    <source>
        <dbReference type="Proteomes" id="UP000053259"/>
    </source>
</evidence>
<dbReference type="Proteomes" id="UP000053259">
    <property type="component" value="Unassembled WGS sequence"/>
</dbReference>
<keyword evidence="6" id="KW-0539">Nucleus</keyword>
<comment type="similarity">
    <text evidence="2 6">Belongs to the WD repeat IPI3/WDR18 family.</text>
</comment>
<evidence type="ECO:0000256" key="2">
    <source>
        <dbReference type="ARBA" id="ARBA00010143"/>
    </source>
</evidence>
<sequence>MNLANGHSTDLKHISRLPPVKKKIRQKVVVYANIDRMLTERFVAAIQSPTNITVPGSKDAGIFLHELRPLPGLQQTFKRSVSAPNCVAVSETHIFAAQSEKATVHVYNREKGYHEATVPFNEKITCLTLAASGLVLLLGTEGGRVIAWEIATGRLSSTSHAHLQAVTCLTGDASSHFILSGSCDATVLIWSLSELLTFSSSDSSSSRNVLPLHSLSAQRGPITALAMAYGHGPTYIAISASEDRTILVWDCKKGTTLRTYLLRDIPRALVMDRCDRGFYTIYEDGSVQLIDLMRNYDLVNDVYDGDATAPIQPRDSCLWKAEGQELGSGVSLGLSWDGTQLLSGHSSGKIATWDVPRGNFMSVLAVLPGPVSSITMLPITGLELVEKKSSGISILGITKPRIINTETESGTPGNYTMASQLKSSFIATRFRASQPPGKEMLGSLGCALARPSYSSKVLESGQLGHRITSPLSTIAMNGEVQKLMEASTNNDNQQEANELVDLRVRNHTLVEQISHLQNLQRASFVQLRKKTMTIDTLVKDHH</sequence>
<dbReference type="AlphaFoldDB" id="A0A0D1ZZN8"/>
<dbReference type="EMBL" id="KN847576">
    <property type="protein sequence ID" value="KIV99489.1"/>
    <property type="molecule type" value="Genomic_DNA"/>
</dbReference>